<dbReference type="PANTHER" id="PTHR30032">
    <property type="entry name" value="N-ACETYLMURAMOYL-L-ALANINE AMIDASE-RELATED"/>
    <property type="match status" value="1"/>
</dbReference>
<dbReference type="EMBL" id="DQ060628">
    <property type="protein sequence ID" value="AAZ05964.1"/>
    <property type="molecule type" value="Genomic_DNA"/>
</dbReference>
<evidence type="ECO:0000256" key="1">
    <source>
        <dbReference type="SAM" id="SignalP"/>
    </source>
</evidence>
<dbReference type="FunFam" id="3.40.50.12090:FF:000001">
    <property type="entry name" value="Cell surface protein"/>
    <property type="match status" value="1"/>
</dbReference>
<reference evidence="3" key="1">
    <citation type="submission" date="2005-05" db="EMBL/GenBank/DDBJ databases">
        <authorList>
            <person name="Ni Eidhin D.B."/>
            <person name="Ryan A.W."/>
            <person name="Doyle R.M."/>
            <person name="Walsh J.B."/>
            <person name="Kelleher D.P."/>
        </authorList>
    </citation>
    <scope>NUCLEOTIDE SEQUENCE</scope>
    <source>
        <strain evidence="2">HPA R13541</strain>
        <strain evidence="3">HPA R13549</strain>
    </source>
</reference>
<dbReference type="Pfam" id="PF04122">
    <property type="entry name" value="CW_binding_2"/>
    <property type="match status" value="3"/>
</dbReference>
<dbReference type="AlphaFoldDB" id="Q2N3W3"/>
<gene>
    <name evidence="3" type="primary">slpA</name>
</gene>
<dbReference type="NCBIfam" id="NF033435">
    <property type="entry name" value="S-layer_Clost"/>
    <property type="match status" value="1"/>
</dbReference>
<dbReference type="PANTHER" id="PTHR30032:SF8">
    <property type="entry name" value="GERMINATION-SPECIFIC N-ACETYLMURAMOYL-L-ALANINE AMIDASE"/>
    <property type="match status" value="1"/>
</dbReference>
<dbReference type="RefSeq" id="WP_021373624.1">
    <property type="nucleotide sequence ID" value="NZ_BINH01000005.1"/>
</dbReference>
<evidence type="ECO:0000313" key="2">
    <source>
        <dbReference type="EMBL" id="AAZ05964.1"/>
    </source>
</evidence>
<organism evidence="3">
    <name type="scientific">Clostridioides difficile</name>
    <name type="common">Peptoclostridium difficile</name>
    <dbReference type="NCBI Taxonomy" id="1496"/>
    <lineage>
        <taxon>Bacteria</taxon>
        <taxon>Bacillati</taxon>
        <taxon>Bacillota</taxon>
        <taxon>Clostridia</taxon>
        <taxon>Peptostreptococcales</taxon>
        <taxon>Peptostreptococcaceae</taxon>
        <taxon>Clostridioides</taxon>
    </lineage>
</organism>
<evidence type="ECO:0000313" key="3">
    <source>
        <dbReference type="EMBL" id="AAZ05966.1"/>
    </source>
</evidence>
<feature type="chain" id="PRO_5040663675" evidence="1">
    <location>
        <begin position="25"/>
        <end position="726"/>
    </location>
</feature>
<sequence length="726" mass="76999">MNKKNLAVVMSAVTVIGSAAPVFAAAEDSFPNGNTTVSSSKYSDIERILKKYVADGVTGITVNFFDKKGNPKGVSISSLEASQISYVKDEIKDLKAGEYAKISVKITDGTEKKYDDTLLKELDSNAVVTKVGTATTVKIVDQDGNSIENDAKLKLQKYDTTTSAYVDGATKDEVLAATKAAVKTSKFTDKTGNNATGTVAITATYADAVAGAIKLKYDTQAAVAPTLDTAVASLDGTKEIYDFSKPVITVNTTDGTSKLSFEKTGEKVGAVESNVTVIAASDETVTISGDAKEKAEALAKKYVFKDTELEDAYKTVTASDFEKTDNDYYEVVLYPTGKRLNTASTYASSNYKPELPTSDRVDTPAIITLRSTNKNNLKSALDELRTYNNSYSNNSVLAGDDRIETAIEISKDSYNADGGIKGDYVEANEVVLVGSQSIVDGLVASPLAAVKDAPLLLTSKDKLDSSVKSEIKRVMGLDDKTGITSKKTVYIAGGENSVSKEVANELKDMGLKVERLSGDDRYATSLEIADEIGLNHNKVFVVGGTGLADAMSIASVASNKEMPIVVVDGKGKDLSTDAKDFIGSAYVDIIGGKSSVSEDMEDAIDDATGKSPERVSGDDRQDTNAEVIKTYFEKDNSDSVISTGVKNFYVAKDGSTKEDQLVDALAIAAVAGHNEAPIVLATDSLSSDQSVAISKVTNSDDSKKLTQVGKGIADSVIKRIKDLLEL</sequence>
<proteinExistence type="predicted"/>
<keyword evidence="1" id="KW-0732">Signal</keyword>
<accession>Q2N3W3</accession>
<dbReference type="InterPro" id="IPR051922">
    <property type="entry name" value="Bact_Sporulation_Assoc"/>
</dbReference>
<dbReference type="EMBL" id="DQ060629">
    <property type="protein sequence ID" value="AAZ05966.1"/>
    <property type="molecule type" value="Genomic_DNA"/>
</dbReference>
<dbReference type="SMR" id="Q2N3W3"/>
<reference evidence="3" key="2">
    <citation type="journal article" date="2006" name="J. Med. Microbiol.">
        <title>Sequence and phylogenetic analysis of the gene for surface layer protein, slpA, from 14 PCR ribotypes of Clostridium difficile.</title>
        <authorList>
            <person name="Eidhin D.N."/>
            <person name="Ryan A.W."/>
            <person name="Doyle R.M."/>
            <person name="Walsh J.B."/>
            <person name="Kelleher D."/>
        </authorList>
    </citation>
    <scope>NUCLEOTIDE SEQUENCE</scope>
    <source>
        <strain evidence="2">HPA R13541</strain>
        <strain evidence="3">HPA R13549</strain>
    </source>
</reference>
<dbReference type="InterPro" id="IPR007253">
    <property type="entry name" value="Cell_wall-bd_2"/>
</dbReference>
<feature type="signal peptide" evidence="1">
    <location>
        <begin position="1"/>
        <end position="24"/>
    </location>
</feature>
<name>Q2N3W3_CLODI</name>
<protein>
    <submittedName>
        <fullName evidence="3">S-layer protein</fullName>
    </submittedName>
</protein>
<dbReference type="Gene3D" id="3.40.50.12090">
    <property type="match status" value="2"/>
</dbReference>
<dbReference type="GeneID" id="66355200"/>